<dbReference type="Pfam" id="PF00005">
    <property type="entry name" value="ABC_tran"/>
    <property type="match status" value="1"/>
</dbReference>
<dbReference type="Proteomes" id="UP000203229">
    <property type="component" value="Chromosome"/>
</dbReference>
<protein>
    <submittedName>
        <fullName evidence="6">ABC transporter ATP-binding protein</fullName>
    </submittedName>
</protein>
<dbReference type="SMART" id="SM00382">
    <property type="entry name" value="AAA"/>
    <property type="match status" value="1"/>
</dbReference>
<dbReference type="Gene3D" id="3.40.50.300">
    <property type="entry name" value="P-loop containing nucleotide triphosphate hydrolases"/>
    <property type="match status" value="1"/>
</dbReference>
<dbReference type="AlphaFoldDB" id="A0A222EPH6"/>
<evidence type="ECO:0000256" key="2">
    <source>
        <dbReference type="ARBA" id="ARBA00022448"/>
    </source>
</evidence>
<proteinExistence type="inferred from homology"/>
<evidence type="ECO:0000313" key="6">
    <source>
        <dbReference type="EMBL" id="ASP28410.1"/>
    </source>
</evidence>
<feature type="domain" description="ABC transporter" evidence="5">
    <location>
        <begin position="2"/>
        <end position="221"/>
    </location>
</feature>
<dbReference type="InterPro" id="IPR050763">
    <property type="entry name" value="ABC_transporter_ATP-binding"/>
</dbReference>
<evidence type="ECO:0000259" key="5">
    <source>
        <dbReference type="PROSITE" id="PS50893"/>
    </source>
</evidence>
<dbReference type="GO" id="GO:0005524">
    <property type="term" value="F:ATP binding"/>
    <property type="evidence" value="ECO:0007669"/>
    <property type="project" value="UniProtKB-KW"/>
</dbReference>
<evidence type="ECO:0000256" key="4">
    <source>
        <dbReference type="ARBA" id="ARBA00022840"/>
    </source>
</evidence>
<dbReference type="PANTHER" id="PTHR42711:SF5">
    <property type="entry name" value="ABC TRANSPORTER ATP-BINDING PROTEIN NATA"/>
    <property type="match status" value="1"/>
</dbReference>
<accession>A0A222EPH6</accession>
<dbReference type="PROSITE" id="PS50893">
    <property type="entry name" value="ABC_TRANSPORTER_2"/>
    <property type="match status" value="1"/>
</dbReference>
<evidence type="ECO:0000256" key="1">
    <source>
        <dbReference type="ARBA" id="ARBA00005417"/>
    </source>
</evidence>
<dbReference type="CDD" id="cd03230">
    <property type="entry name" value="ABC_DR_subfamily_A"/>
    <property type="match status" value="1"/>
</dbReference>
<dbReference type="EMBL" id="CP022535">
    <property type="protein sequence ID" value="ASP28410.1"/>
    <property type="molecule type" value="Genomic_DNA"/>
</dbReference>
<keyword evidence="4 6" id="KW-0067">ATP-binding</keyword>
<comment type="similarity">
    <text evidence="1">Belongs to the ABC transporter superfamily.</text>
</comment>
<dbReference type="RefSeq" id="WP_094049112.1">
    <property type="nucleotide sequence ID" value="NZ_CP022535.1"/>
</dbReference>
<evidence type="ECO:0000256" key="3">
    <source>
        <dbReference type="ARBA" id="ARBA00022741"/>
    </source>
</evidence>
<name>A0A222EPH6_9MOLU</name>
<keyword evidence="2" id="KW-0813">Transport</keyword>
<dbReference type="InterPro" id="IPR027417">
    <property type="entry name" value="P-loop_NTPase"/>
</dbReference>
<dbReference type="SUPFAM" id="SSF52540">
    <property type="entry name" value="P-loop containing nucleoside triphosphate hydrolases"/>
    <property type="match status" value="1"/>
</dbReference>
<dbReference type="PANTHER" id="PTHR42711">
    <property type="entry name" value="ABC TRANSPORTER ATP-BINDING PROTEIN"/>
    <property type="match status" value="1"/>
</dbReference>
<dbReference type="KEGG" id="scou:SCORR_v1c06380"/>
<organism evidence="6 7">
    <name type="scientific">Spiroplasma corruscae</name>
    <dbReference type="NCBI Taxonomy" id="216934"/>
    <lineage>
        <taxon>Bacteria</taxon>
        <taxon>Bacillati</taxon>
        <taxon>Mycoplasmatota</taxon>
        <taxon>Mollicutes</taxon>
        <taxon>Entomoplasmatales</taxon>
        <taxon>Spiroplasmataceae</taxon>
        <taxon>Spiroplasma</taxon>
    </lineage>
</organism>
<evidence type="ECO:0000313" key="7">
    <source>
        <dbReference type="Proteomes" id="UP000203229"/>
    </source>
</evidence>
<dbReference type="GO" id="GO:0016887">
    <property type="term" value="F:ATP hydrolysis activity"/>
    <property type="evidence" value="ECO:0007669"/>
    <property type="project" value="InterPro"/>
</dbReference>
<keyword evidence="3" id="KW-0547">Nucleotide-binding</keyword>
<dbReference type="InterPro" id="IPR003593">
    <property type="entry name" value="AAA+_ATPase"/>
</dbReference>
<sequence length="240" mass="27386">MISLNEIGKKYGKKTVLDGITFNINKGENIAIIGANGSGKSTLIEIICGIQKQSSGSIEYTDEISKVVGIQFQEGNWPPKTRAIDLIKFFKGRNWKKDEYVNDIFNIFEISEILKIDINKLSLGQRQRLNCFIAIIDNPTFIVIDELITGLDLKVHLKLIKYFEKIKNKTDKTLLIVSHIPDEIEVLCDRIIVLKDGKLCDDITLKEVFRTKKSIKNYLESYFGEDIEEVIANDKVEKNI</sequence>
<gene>
    <name evidence="6" type="ORF">SCORR_v1c06380</name>
</gene>
<keyword evidence="7" id="KW-1185">Reference proteome</keyword>
<dbReference type="OrthoDB" id="388394at2"/>
<reference evidence="6 7" key="1">
    <citation type="submission" date="2017-07" db="EMBL/GenBank/DDBJ databases">
        <title>Complete genome sequence of Spiroplasma corruscae EC-1 (DSM 19793).</title>
        <authorList>
            <person name="Tsai Y.-M."/>
            <person name="Lo W.-S."/>
            <person name="Kuo C.-H."/>
        </authorList>
    </citation>
    <scope>NUCLEOTIDE SEQUENCE [LARGE SCALE GENOMIC DNA]</scope>
    <source>
        <strain evidence="6 7">EC-1</strain>
    </source>
</reference>
<dbReference type="InterPro" id="IPR003439">
    <property type="entry name" value="ABC_transporter-like_ATP-bd"/>
</dbReference>